<dbReference type="AlphaFoldDB" id="A0A644WUB1"/>
<evidence type="ECO:0000313" key="2">
    <source>
        <dbReference type="EMBL" id="MPM07480.1"/>
    </source>
</evidence>
<feature type="transmembrane region" description="Helical" evidence="1">
    <location>
        <begin position="100"/>
        <end position="120"/>
    </location>
</feature>
<keyword evidence="1" id="KW-1133">Transmembrane helix</keyword>
<keyword evidence="1" id="KW-0812">Transmembrane</keyword>
<organism evidence="2">
    <name type="scientific">bioreactor metagenome</name>
    <dbReference type="NCBI Taxonomy" id="1076179"/>
    <lineage>
        <taxon>unclassified sequences</taxon>
        <taxon>metagenomes</taxon>
        <taxon>ecological metagenomes</taxon>
    </lineage>
</organism>
<evidence type="ECO:0000256" key="1">
    <source>
        <dbReference type="SAM" id="Phobius"/>
    </source>
</evidence>
<keyword evidence="1" id="KW-0472">Membrane</keyword>
<gene>
    <name evidence="2" type="ORF">SDC9_53786</name>
</gene>
<dbReference type="EMBL" id="VSSQ01001340">
    <property type="protein sequence ID" value="MPM07480.1"/>
    <property type="molecule type" value="Genomic_DNA"/>
</dbReference>
<sequence>MQALQVKRHSGQTHRLPRPFSSCTMYAPQFWQEHRIDHRLLTLFLISIVSRKAAFGNARQTEGNAKATRLVRSGWNFVKIYAIIVGDMEYSAQKYNVRPLLGRLLTLALVVALAFLFTPVSRAEEATSTPDALAAESSPEPTATAPQAAFALGACSDEVLRAETRLSDLGFLSNVIDGVWRENDATAFANFAAALGKDEAAALPLLFSKEALDFSSPAASTVFASGSSGFLLVRGSFMPWDEVKTRLKTGQTYTVTSCYSGISLHMVCVSIGTFAQFQPVLDWDNATLRGFFPQDSSSQKQPVAVTIDGIYVAASILSAPAQLGDELPVYDLYFHGSVSEINGIPDAEHEAVVLIASGN</sequence>
<name>A0A644WUB1_9ZZZZ</name>
<proteinExistence type="predicted"/>
<comment type="caution">
    <text evidence="2">The sequence shown here is derived from an EMBL/GenBank/DDBJ whole genome shotgun (WGS) entry which is preliminary data.</text>
</comment>
<accession>A0A644WUB1</accession>
<protein>
    <submittedName>
        <fullName evidence="2">Uncharacterized protein</fullName>
    </submittedName>
</protein>
<reference evidence="2" key="1">
    <citation type="submission" date="2019-08" db="EMBL/GenBank/DDBJ databases">
        <authorList>
            <person name="Kucharzyk K."/>
            <person name="Murdoch R.W."/>
            <person name="Higgins S."/>
            <person name="Loffler F."/>
        </authorList>
    </citation>
    <scope>NUCLEOTIDE SEQUENCE</scope>
</reference>